<proteinExistence type="predicted"/>
<organism evidence="1">
    <name type="scientific">Siphoviridae sp. ctYh54</name>
    <dbReference type="NCBI Taxonomy" id="2826379"/>
    <lineage>
        <taxon>Viruses</taxon>
        <taxon>Duplodnaviria</taxon>
        <taxon>Heunggongvirae</taxon>
        <taxon>Uroviricota</taxon>
        <taxon>Caudoviricetes</taxon>
    </lineage>
</organism>
<evidence type="ECO:0000313" key="1">
    <source>
        <dbReference type="EMBL" id="DAD80595.1"/>
    </source>
</evidence>
<name>A0A8S5MF85_9CAUD</name>
<protein>
    <submittedName>
        <fullName evidence="1">Radical SAM superfamily</fullName>
    </submittedName>
</protein>
<reference evidence="1" key="1">
    <citation type="journal article" date="2021" name="Proc. Natl. Acad. Sci. U.S.A.">
        <title>A Catalog of Tens of Thousands of Viruses from Human Metagenomes Reveals Hidden Associations with Chronic Diseases.</title>
        <authorList>
            <person name="Tisza M.J."/>
            <person name="Buck C.B."/>
        </authorList>
    </citation>
    <scope>NUCLEOTIDE SEQUENCE</scope>
    <source>
        <strain evidence="1">CtYh54</strain>
    </source>
</reference>
<sequence>MWHGYIDRGKFSSIGGNINSDVCKMKITFQPDFIYLSSKYSATLIFKNCDKNCSFCPAGKLFNFQDYATLNQIFDFTCRDLTIYGCVNCSYIESFIIKLKKESPNVTIKVIGCDCRFSQKIEGIKYHQVIYPDLSNLFVIVPEERIIPATGDPLSLKIFALREKKIFPNIPLRMSILDSSNVNADFWSENQIEDFQKQIDTEEFKSL</sequence>
<dbReference type="EMBL" id="BK014884">
    <property type="protein sequence ID" value="DAD80595.1"/>
    <property type="molecule type" value="Genomic_DNA"/>
</dbReference>
<accession>A0A8S5MF85</accession>